<feature type="domain" description="Peptidase C1A papain C-terminal" evidence="8">
    <location>
        <begin position="122"/>
        <end position="337"/>
    </location>
</feature>
<evidence type="ECO:0000259" key="9">
    <source>
        <dbReference type="SMART" id="SM00848"/>
    </source>
</evidence>
<evidence type="ECO:0000256" key="2">
    <source>
        <dbReference type="ARBA" id="ARBA00022670"/>
    </source>
</evidence>
<evidence type="ECO:0000256" key="3">
    <source>
        <dbReference type="ARBA" id="ARBA00022801"/>
    </source>
</evidence>
<protein>
    <submittedName>
        <fullName evidence="10">(diamondback moth) hypothetical protein</fullName>
    </submittedName>
</protein>
<accession>A0A8S4G6D9</accession>
<keyword evidence="7" id="KW-0732">Signal</keyword>
<name>A0A8S4G6D9_PLUXY</name>
<evidence type="ECO:0000256" key="5">
    <source>
        <dbReference type="ARBA" id="ARBA00023145"/>
    </source>
</evidence>
<dbReference type="Pfam" id="PF00112">
    <property type="entry name" value="Peptidase_C1"/>
    <property type="match status" value="1"/>
</dbReference>
<evidence type="ECO:0000256" key="7">
    <source>
        <dbReference type="SAM" id="SignalP"/>
    </source>
</evidence>
<organism evidence="10 11">
    <name type="scientific">Plutella xylostella</name>
    <name type="common">Diamondback moth</name>
    <name type="synonym">Plutella maculipennis</name>
    <dbReference type="NCBI Taxonomy" id="51655"/>
    <lineage>
        <taxon>Eukaryota</taxon>
        <taxon>Metazoa</taxon>
        <taxon>Ecdysozoa</taxon>
        <taxon>Arthropoda</taxon>
        <taxon>Hexapoda</taxon>
        <taxon>Insecta</taxon>
        <taxon>Pterygota</taxon>
        <taxon>Neoptera</taxon>
        <taxon>Endopterygota</taxon>
        <taxon>Lepidoptera</taxon>
        <taxon>Glossata</taxon>
        <taxon>Ditrysia</taxon>
        <taxon>Yponomeutoidea</taxon>
        <taxon>Plutellidae</taxon>
        <taxon>Plutella</taxon>
    </lineage>
</organism>
<keyword evidence="6" id="KW-1015">Disulfide bond</keyword>
<dbReference type="GO" id="GO:0006508">
    <property type="term" value="P:proteolysis"/>
    <property type="evidence" value="ECO:0007669"/>
    <property type="project" value="UniProtKB-KW"/>
</dbReference>
<dbReference type="InterPro" id="IPR038765">
    <property type="entry name" value="Papain-like_cys_pep_sf"/>
</dbReference>
<dbReference type="Pfam" id="PF08246">
    <property type="entry name" value="Inhibitor_I29"/>
    <property type="match status" value="1"/>
</dbReference>
<dbReference type="InterPro" id="IPR013128">
    <property type="entry name" value="Peptidase_C1A"/>
</dbReference>
<dbReference type="InterPro" id="IPR025661">
    <property type="entry name" value="Pept_asp_AS"/>
</dbReference>
<sequence>MRVCAVLVCVCLCVCARAQPRQFELGDAAALFENFTRTHNKLYPTEEEREKRFNIFKETLKIINEKNSKRKFDHQAFYGITKFADLSAEERLPMGLLEEYRRDGGRGCSEGAAGDAGGAGDLPERLDWRERGKVTSVKNQGHCGSCWAFSAVGNIESQIAIKYSKLLDLSEQQLVDCDDSSRGCCGGLPQRGLISVIKKGGIELEKDYPYEEKNQQCSFNQSKAKVQLKGCTVYRITDELNQLKSILNTVGPVSIGLTVSDDAWKHYTGGIMSVEECPAGFNINHAVVLVGYGVEGGVPYWIVKNSWGEAWGDRGYIRLSAGHNTCNLISLHVANALV</sequence>
<dbReference type="InterPro" id="IPR039417">
    <property type="entry name" value="Peptidase_C1A_papain-like"/>
</dbReference>
<dbReference type="SMART" id="SM00645">
    <property type="entry name" value="Pept_C1"/>
    <property type="match status" value="1"/>
</dbReference>
<evidence type="ECO:0000256" key="4">
    <source>
        <dbReference type="ARBA" id="ARBA00022807"/>
    </source>
</evidence>
<reference evidence="10" key="1">
    <citation type="submission" date="2020-11" db="EMBL/GenBank/DDBJ databases">
        <authorList>
            <person name="Whiteford S."/>
        </authorList>
    </citation>
    <scope>NUCLEOTIDE SEQUENCE</scope>
</reference>
<dbReference type="PANTHER" id="PTHR12411">
    <property type="entry name" value="CYSTEINE PROTEASE FAMILY C1-RELATED"/>
    <property type="match status" value="1"/>
</dbReference>
<keyword evidence="11" id="KW-1185">Reference proteome</keyword>
<dbReference type="PRINTS" id="PR00705">
    <property type="entry name" value="PAPAIN"/>
</dbReference>
<evidence type="ECO:0000259" key="8">
    <source>
        <dbReference type="SMART" id="SM00645"/>
    </source>
</evidence>
<dbReference type="Gene3D" id="3.90.70.10">
    <property type="entry name" value="Cysteine proteinases"/>
    <property type="match status" value="1"/>
</dbReference>
<dbReference type="Proteomes" id="UP000653454">
    <property type="component" value="Unassembled WGS sequence"/>
</dbReference>
<dbReference type="FunFam" id="3.90.70.10:FF:000103">
    <property type="entry name" value="Hypothetical LOC496748"/>
    <property type="match status" value="1"/>
</dbReference>
<dbReference type="CDD" id="cd02248">
    <property type="entry name" value="Peptidase_C1A"/>
    <property type="match status" value="1"/>
</dbReference>
<evidence type="ECO:0000313" key="10">
    <source>
        <dbReference type="EMBL" id="CAG9134482.1"/>
    </source>
</evidence>
<dbReference type="AlphaFoldDB" id="A0A8S4G6D9"/>
<comment type="caution">
    <text evidence="10">The sequence shown here is derived from an EMBL/GenBank/DDBJ whole genome shotgun (WGS) entry which is preliminary data.</text>
</comment>
<keyword evidence="4" id="KW-0788">Thiol protease</keyword>
<evidence type="ECO:0000256" key="6">
    <source>
        <dbReference type="ARBA" id="ARBA00023157"/>
    </source>
</evidence>
<dbReference type="GO" id="GO:0008234">
    <property type="term" value="F:cysteine-type peptidase activity"/>
    <property type="evidence" value="ECO:0007669"/>
    <property type="project" value="UniProtKB-KW"/>
</dbReference>
<proteinExistence type="inferred from homology"/>
<dbReference type="InterPro" id="IPR000169">
    <property type="entry name" value="Pept_cys_AS"/>
</dbReference>
<gene>
    <name evidence="10" type="ORF">PLXY2_LOCUS12747</name>
</gene>
<dbReference type="PROSITE" id="PS00139">
    <property type="entry name" value="THIOL_PROTEASE_CYS"/>
    <property type="match status" value="1"/>
</dbReference>
<comment type="similarity">
    <text evidence="1">Belongs to the peptidase C1 family.</text>
</comment>
<dbReference type="InterPro" id="IPR013201">
    <property type="entry name" value="Prot_inhib_I29"/>
</dbReference>
<dbReference type="EMBL" id="CAJHNJ030000079">
    <property type="protein sequence ID" value="CAG9134482.1"/>
    <property type="molecule type" value="Genomic_DNA"/>
</dbReference>
<dbReference type="InterPro" id="IPR025660">
    <property type="entry name" value="Pept_his_AS"/>
</dbReference>
<keyword evidence="5" id="KW-0865">Zymogen</keyword>
<keyword evidence="3" id="KW-0378">Hydrolase</keyword>
<dbReference type="SMART" id="SM00848">
    <property type="entry name" value="Inhibitor_I29"/>
    <property type="match status" value="1"/>
</dbReference>
<feature type="chain" id="PRO_5035890582" evidence="7">
    <location>
        <begin position="19"/>
        <end position="338"/>
    </location>
</feature>
<evidence type="ECO:0000256" key="1">
    <source>
        <dbReference type="ARBA" id="ARBA00008455"/>
    </source>
</evidence>
<dbReference type="InterPro" id="IPR000668">
    <property type="entry name" value="Peptidase_C1A_C"/>
</dbReference>
<dbReference type="PROSITE" id="PS00640">
    <property type="entry name" value="THIOL_PROTEASE_ASN"/>
    <property type="match status" value="1"/>
</dbReference>
<evidence type="ECO:0000313" key="11">
    <source>
        <dbReference type="Proteomes" id="UP000653454"/>
    </source>
</evidence>
<feature type="signal peptide" evidence="7">
    <location>
        <begin position="1"/>
        <end position="18"/>
    </location>
</feature>
<dbReference type="PROSITE" id="PS00639">
    <property type="entry name" value="THIOL_PROTEASE_HIS"/>
    <property type="match status" value="1"/>
</dbReference>
<keyword evidence="2" id="KW-0645">Protease</keyword>
<feature type="domain" description="Cathepsin propeptide inhibitor" evidence="9">
    <location>
        <begin position="32"/>
        <end position="91"/>
    </location>
</feature>
<dbReference type="SUPFAM" id="SSF54001">
    <property type="entry name" value="Cysteine proteinases"/>
    <property type="match status" value="1"/>
</dbReference>